<accession>A0A3A1YHX4</accession>
<evidence type="ECO:0000313" key="7">
    <source>
        <dbReference type="EMBL" id="RIY36808.1"/>
    </source>
</evidence>
<organism evidence="7 8">
    <name type="scientific">Psittacicella hinzii</name>
    <dbReference type="NCBI Taxonomy" id="2028575"/>
    <lineage>
        <taxon>Bacteria</taxon>
        <taxon>Pseudomonadati</taxon>
        <taxon>Pseudomonadota</taxon>
        <taxon>Gammaproteobacteria</taxon>
        <taxon>Pasteurellales</taxon>
        <taxon>Psittacicellaceae</taxon>
        <taxon>Psittacicella</taxon>
    </lineage>
</organism>
<dbReference type="SUPFAM" id="SSF51735">
    <property type="entry name" value="NAD(P)-binding Rossmann-fold domains"/>
    <property type="match status" value="1"/>
</dbReference>
<name>A0A3A1YHX4_9GAMM</name>
<dbReference type="Proteomes" id="UP000265916">
    <property type="component" value="Unassembled WGS sequence"/>
</dbReference>
<dbReference type="Pfam" id="PF00107">
    <property type="entry name" value="ADH_zinc_N"/>
    <property type="match status" value="1"/>
</dbReference>
<keyword evidence="4" id="KW-0560">Oxidoreductase</keyword>
<comment type="caution">
    <text evidence="7">The sequence shown here is derived from an EMBL/GenBank/DDBJ whole genome shotgun (WGS) entry which is preliminary data.</text>
</comment>
<keyword evidence="8" id="KW-1185">Reference proteome</keyword>
<reference evidence="7 8" key="1">
    <citation type="submission" date="2017-08" db="EMBL/GenBank/DDBJ databases">
        <title>Reclassification of Bisgaard taxon 37 and 44.</title>
        <authorList>
            <person name="Christensen H."/>
        </authorList>
    </citation>
    <scope>NUCLEOTIDE SEQUENCE [LARGE SCALE GENOMIC DNA]</scope>
    <source>
        <strain evidence="7 8">111</strain>
    </source>
</reference>
<keyword evidence="3" id="KW-0862">Zinc</keyword>
<sequence length="287" mass="31392">MFNHLKHIIIYVKQVTSFKVGDLATVGCIADACGHCHACDHQEEQFCPELTFSFNSKDKILGGDNFTYGGFSKYYVVEDKYALHMPNFTDLAAAAPLLCAGITVYSPLKYWNVGAGKKVAILGVGGLGHVAIRFAKAMGAHVTILTRTAEKAADAKRLGADDAIVTSDPAQMAAAVYRFDFILNTVSAAHDINEYIPLLNYRGALVNVGLPSEPFKVGAYNLIHGNRVLAGSNIGGIAETQEMLDFAFKHNIVTDVELIAPDYVNTALERLERNNVRYRFVIDMQKL</sequence>
<dbReference type="OrthoDB" id="9771084at2"/>
<feature type="domain" description="Alcohol dehydrogenase-like C-terminal" evidence="5">
    <location>
        <begin position="126"/>
        <end position="247"/>
    </location>
</feature>
<comment type="cofactor">
    <cofactor evidence="1">
        <name>Zn(2+)</name>
        <dbReference type="ChEBI" id="CHEBI:29105"/>
    </cofactor>
</comment>
<dbReference type="InterPro" id="IPR013149">
    <property type="entry name" value="ADH-like_C"/>
</dbReference>
<evidence type="ECO:0000259" key="5">
    <source>
        <dbReference type="Pfam" id="PF00107"/>
    </source>
</evidence>
<dbReference type="Pfam" id="PF08240">
    <property type="entry name" value="ADH_N"/>
    <property type="match status" value="1"/>
</dbReference>
<dbReference type="GO" id="GO:0046872">
    <property type="term" value="F:metal ion binding"/>
    <property type="evidence" value="ECO:0007669"/>
    <property type="project" value="UniProtKB-KW"/>
</dbReference>
<dbReference type="EMBL" id="NRJG01000098">
    <property type="protein sequence ID" value="RIY36808.1"/>
    <property type="molecule type" value="Genomic_DNA"/>
</dbReference>
<evidence type="ECO:0000256" key="3">
    <source>
        <dbReference type="ARBA" id="ARBA00022833"/>
    </source>
</evidence>
<gene>
    <name evidence="7" type="ORF">CKF58_05540</name>
</gene>
<evidence type="ECO:0000256" key="1">
    <source>
        <dbReference type="ARBA" id="ARBA00001947"/>
    </source>
</evidence>
<evidence type="ECO:0000313" key="8">
    <source>
        <dbReference type="Proteomes" id="UP000265916"/>
    </source>
</evidence>
<dbReference type="Gene3D" id="3.40.50.720">
    <property type="entry name" value="NAD(P)-binding Rossmann-like Domain"/>
    <property type="match status" value="1"/>
</dbReference>
<evidence type="ECO:0000259" key="6">
    <source>
        <dbReference type="Pfam" id="PF08240"/>
    </source>
</evidence>
<protein>
    <submittedName>
        <fullName evidence="7">Zinc-binding dehydrogenase</fullName>
    </submittedName>
</protein>
<dbReference type="InterPro" id="IPR047109">
    <property type="entry name" value="CAD-like"/>
</dbReference>
<feature type="domain" description="Alcohol dehydrogenase-like N-terminal" evidence="6">
    <location>
        <begin position="13"/>
        <end position="86"/>
    </location>
</feature>
<dbReference type="PANTHER" id="PTHR42683">
    <property type="entry name" value="ALDEHYDE REDUCTASE"/>
    <property type="match status" value="1"/>
</dbReference>
<dbReference type="FunFam" id="3.40.50.720:FF:000022">
    <property type="entry name" value="Cinnamyl alcohol dehydrogenase"/>
    <property type="match status" value="1"/>
</dbReference>
<dbReference type="AlphaFoldDB" id="A0A3A1YHX4"/>
<proteinExistence type="predicted"/>
<dbReference type="SUPFAM" id="SSF50129">
    <property type="entry name" value="GroES-like"/>
    <property type="match status" value="1"/>
</dbReference>
<dbReference type="CDD" id="cd05283">
    <property type="entry name" value="CAD1"/>
    <property type="match status" value="1"/>
</dbReference>
<evidence type="ECO:0000256" key="2">
    <source>
        <dbReference type="ARBA" id="ARBA00022723"/>
    </source>
</evidence>
<dbReference type="GO" id="GO:0008106">
    <property type="term" value="F:alcohol dehydrogenase (NADP+) activity"/>
    <property type="evidence" value="ECO:0007669"/>
    <property type="project" value="UniProtKB-ARBA"/>
</dbReference>
<evidence type="ECO:0000256" key="4">
    <source>
        <dbReference type="ARBA" id="ARBA00023002"/>
    </source>
</evidence>
<dbReference type="InterPro" id="IPR036291">
    <property type="entry name" value="NAD(P)-bd_dom_sf"/>
</dbReference>
<keyword evidence="2" id="KW-0479">Metal-binding</keyword>
<dbReference type="InterPro" id="IPR013154">
    <property type="entry name" value="ADH-like_N"/>
</dbReference>
<dbReference type="Gene3D" id="3.90.180.10">
    <property type="entry name" value="Medium-chain alcohol dehydrogenases, catalytic domain"/>
    <property type="match status" value="1"/>
</dbReference>
<dbReference type="InterPro" id="IPR011032">
    <property type="entry name" value="GroES-like_sf"/>
</dbReference>